<dbReference type="InterPro" id="IPR016181">
    <property type="entry name" value="Acyl_CoA_acyltransferase"/>
</dbReference>
<evidence type="ECO:0008006" key="3">
    <source>
        <dbReference type="Google" id="ProtNLM"/>
    </source>
</evidence>
<proteinExistence type="predicted"/>
<evidence type="ECO:0000313" key="2">
    <source>
        <dbReference type="Proteomes" id="UP000240708"/>
    </source>
</evidence>
<organism evidence="1 2">
    <name type="scientific">Cecembia rubra</name>
    <dbReference type="NCBI Taxonomy" id="1485585"/>
    <lineage>
        <taxon>Bacteria</taxon>
        <taxon>Pseudomonadati</taxon>
        <taxon>Bacteroidota</taxon>
        <taxon>Cytophagia</taxon>
        <taxon>Cytophagales</taxon>
        <taxon>Cyclobacteriaceae</taxon>
        <taxon>Cecembia</taxon>
    </lineage>
</organism>
<dbReference type="Proteomes" id="UP000240708">
    <property type="component" value="Unassembled WGS sequence"/>
</dbReference>
<sequence>MDKKLRAHRLDLKIQIRKYEEGYREQWEAFIERAANGTFLQRRSFMEYHGDRFQDASLMVWEGEELLAVFPAHQVGNQIFSHQGLSFGGWIFKRGLSLSFQRQIINSILGFYKNQAIQSLMVTPVPYYYSQEEGLQEVDYDTLGFEISGNKEIYLIEAPFILKDKGKKKGVRRALRKGLDVREGELTQGFWEGLMVPLYAAKIGKDPVHSWEEIALLSERHPGRIQLISAYLEEELLAGLVIFRHPQVIKVQYSAVTEHGKICRAMDFLMQYLMNLPHIHYIDMGTVYDGQTGEKLESLAYWKESFGAVSRKIPSLHLKLI</sequence>
<evidence type="ECO:0000313" key="1">
    <source>
        <dbReference type="EMBL" id="PSL01267.1"/>
    </source>
</evidence>
<dbReference type="SUPFAM" id="SSF55729">
    <property type="entry name" value="Acyl-CoA N-acyltransferases (Nat)"/>
    <property type="match status" value="1"/>
</dbReference>
<comment type="caution">
    <text evidence="1">The sequence shown here is derived from an EMBL/GenBank/DDBJ whole genome shotgun (WGS) entry which is preliminary data.</text>
</comment>
<dbReference type="OrthoDB" id="9808687at2"/>
<accession>A0A2P8DVR9</accession>
<dbReference type="RefSeq" id="WP_106568760.1">
    <property type="nucleotide sequence ID" value="NZ_PYGF01000014.1"/>
</dbReference>
<reference evidence="1 2" key="1">
    <citation type="submission" date="2018-03" db="EMBL/GenBank/DDBJ databases">
        <title>Genomic Encyclopedia of Archaeal and Bacterial Type Strains, Phase II (KMG-II): from individual species to whole genera.</title>
        <authorList>
            <person name="Goeker M."/>
        </authorList>
    </citation>
    <scope>NUCLEOTIDE SEQUENCE [LARGE SCALE GENOMIC DNA]</scope>
    <source>
        <strain evidence="1 2">DSM 28057</strain>
    </source>
</reference>
<name>A0A2P8DVR9_9BACT</name>
<keyword evidence="2" id="KW-1185">Reference proteome</keyword>
<dbReference type="EMBL" id="PYGF01000014">
    <property type="protein sequence ID" value="PSL01267.1"/>
    <property type="molecule type" value="Genomic_DNA"/>
</dbReference>
<dbReference type="Gene3D" id="3.40.630.30">
    <property type="match status" value="1"/>
</dbReference>
<dbReference type="AlphaFoldDB" id="A0A2P8DVR9"/>
<gene>
    <name evidence="1" type="ORF">CLV48_11469</name>
</gene>
<protein>
    <recommendedName>
        <fullName evidence="3">Acetyltransferase (GNAT) family protein</fullName>
    </recommendedName>
</protein>